<evidence type="ECO:0000256" key="1">
    <source>
        <dbReference type="ARBA" id="ARBA00004370"/>
    </source>
</evidence>
<name>A0AAN9TDH9_9HEMI</name>
<keyword evidence="4 6" id="KW-1133">Transmembrane helix</keyword>
<evidence type="ECO:0000313" key="8">
    <source>
        <dbReference type="EMBL" id="KAK7582454.1"/>
    </source>
</evidence>
<accession>A0AAN9TDH9</accession>
<evidence type="ECO:0000313" key="9">
    <source>
        <dbReference type="Proteomes" id="UP001367676"/>
    </source>
</evidence>
<protein>
    <recommendedName>
        <fullName evidence="7">G-protein coupled receptors family 1 profile domain-containing protein</fullName>
    </recommendedName>
</protein>
<dbReference type="Gene3D" id="1.20.1070.10">
    <property type="entry name" value="Rhodopsin 7-helix transmembrane proteins"/>
    <property type="match status" value="1"/>
</dbReference>
<dbReference type="InterPro" id="IPR019427">
    <property type="entry name" value="7TM_GPCR_serpentine_rcpt_Srw"/>
</dbReference>
<evidence type="ECO:0000256" key="3">
    <source>
        <dbReference type="ARBA" id="ARBA00022692"/>
    </source>
</evidence>
<dbReference type="PANTHER" id="PTHR46273:SF4">
    <property type="entry name" value="AT19640P"/>
    <property type="match status" value="1"/>
</dbReference>
<feature type="domain" description="G-protein coupled receptors family 1 profile" evidence="7">
    <location>
        <begin position="130"/>
        <end position="415"/>
    </location>
</feature>
<feature type="transmembrane region" description="Helical" evidence="6">
    <location>
        <begin position="115"/>
        <end position="137"/>
    </location>
</feature>
<comment type="subcellular location">
    <subcellularLocation>
        <location evidence="1">Membrane</location>
    </subcellularLocation>
</comment>
<feature type="transmembrane region" description="Helical" evidence="6">
    <location>
        <begin position="237"/>
        <end position="258"/>
    </location>
</feature>
<comment type="similarity">
    <text evidence="2">Belongs to the G-protein coupled receptor 1 family.</text>
</comment>
<feature type="transmembrane region" description="Helical" evidence="6">
    <location>
        <begin position="395"/>
        <end position="416"/>
    </location>
</feature>
<dbReference type="PANTHER" id="PTHR46273">
    <property type="entry name" value="MYOSUPPRESSIN RECEPTOR 1, ISOFORM B-RELATED"/>
    <property type="match status" value="1"/>
</dbReference>
<dbReference type="InterPro" id="IPR000276">
    <property type="entry name" value="GPCR_Rhodpsn"/>
</dbReference>
<reference evidence="8 9" key="1">
    <citation type="submission" date="2024-03" db="EMBL/GenBank/DDBJ databases">
        <title>Adaptation during the transition from Ophiocordyceps entomopathogen to insect associate is accompanied by gene loss and intensified selection.</title>
        <authorList>
            <person name="Ward C.M."/>
            <person name="Onetto C.A."/>
            <person name="Borneman A.R."/>
        </authorList>
    </citation>
    <scope>NUCLEOTIDE SEQUENCE [LARGE SCALE GENOMIC DNA]</scope>
    <source>
        <strain evidence="8">AWRI1</strain>
        <tissue evidence="8">Single Adult Female</tissue>
    </source>
</reference>
<proteinExistence type="inferred from homology"/>
<sequence length="447" mass="52088">MSVPNIQRSFEPDKTYNLENNDFLRKLNLSDQVVRYLSMYMKEMKSYNTHSPAEINETHYSRNYDLPEMNSTNEILFLVNSLLSLSSVMKDEQMSKNLCYCNGTMRNMAMEYRNLHGYISLFVCIFGTLANYTNIAVLTRKQMKTAPFAYILTWLAVTDMLLMMEYIPFVLYMYTDSNLKITRFSYGAAFYILIHTHLSQVLHTMSICLTLTLAFWRHNAIRYPEKCNVLWTKQKCTSVVKFAMLLPVVICAPSYFMFSVQSVLIPEENGEKEYYYLDLSDLAKSKGELFYILNLWLYAVVIKLLPCVILIIISVALLKALRKTTKRKQKLQAFNGLVLDKKNIKLEKTRRKVDRSSHMLIAILFLFLLTELPQCILGVLSGVLGQCFFKNCYHLFGEVMDILALLNGAINFILYCSMSKQFRSTFTELFHFAHIFKKENSTFEYHI</sequence>
<dbReference type="AlphaFoldDB" id="A0AAN9TDH9"/>
<dbReference type="SUPFAM" id="SSF81321">
    <property type="entry name" value="Family A G protein-coupled receptor-like"/>
    <property type="match status" value="1"/>
</dbReference>
<evidence type="ECO:0000256" key="2">
    <source>
        <dbReference type="ARBA" id="ARBA00010663"/>
    </source>
</evidence>
<evidence type="ECO:0000256" key="6">
    <source>
        <dbReference type="SAM" id="Phobius"/>
    </source>
</evidence>
<dbReference type="EMBL" id="JBBCAQ010000033">
    <property type="protein sequence ID" value="KAK7582454.1"/>
    <property type="molecule type" value="Genomic_DNA"/>
</dbReference>
<evidence type="ECO:0000259" key="7">
    <source>
        <dbReference type="PROSITE" id="PS50262"/>
    </source>
</evidence>
<feature type="transmembrane region" description="Helical" evidence="6">
    <location>
        <begin position="360"/>
        <end position="383"/>
    </location>
</feature>
<keyword evidence="3 6" id="KW-0812">Transmembrane</keyword>
<dbReference type="InterPro" id="IPR017452">
    <property type="entry name" value="GPCR_Rhodpsn_7TM"/>
</dbReference>
<dbReference type="CDD" id="cd14978">
    <property type="entry name" value="7tmA_FMRFamide_R-like"/>
    <property type="match status" value="1"/>
</dbReference>
<evidence type="ECO:0000256" key="4">
    <source>
        <dbReference type="ARBA" id="ARBA00022989"/>
    </source>
</evidence>
<dbReference type="PRINTS" id="PR00237">
    <property type="entry name" value="GPCRRHODOPSN"/>
</dbReference>
<dbReference type="GO" id="GO:0005886">
    <property type="term" value="C:plasma membrane"/>
    <property type="evidence" value="ECO:0007669"/>
    <property type="project" value="TreeGrafter"/>
</dbReference>
<organism evidence="8 9">
    <name type="scientific">Parthenolecanium corni</name>
    <dbReference type="NCBI Taxonomy" id="536013"/>
    <lineage>
        <taxon>Eukaryota</taxon>
        <taxon>Metazoa</taxon>
        <taxon>Ecdysozoa</taxon>
        <taxon>Arthropoda</taxon>
        <taxon>Hexapoda</taxon>
        <taxon>Insecta</taxon>
        <taxon>Pterygota</taxon>
        <taxon>Neoptera</taxon>
        <taxon>Paraneoptera</taxon>
        <taxon>Hemiptera</taxon>
        <taxon>Sternorrhyncha</taxon>
        <taxon>Coccoidea</taxon>
        <taxon>Coccidae</taxon>
        <taxon>Parthenolecanium</taxon>
    </lineage>
</organism>
<keyword evidence="9" id="KW-1185">Reference proteome</keyword>
<comment type="caution">
    <text evidence="8">The sequence shown here is derived from an EMBL/GenBank/DDBJ whole genome shotgun (WGS) entry which is preliminary data.</text>
</comment>
<dbReference type="Pfam" id="PF10324">
    <property type="entry name" value="7TM_GPCR_Srw"/>
    <property type="match status" value="1"/>
</dbReference>
<feature type="transmembrane region" description="Helical" evidence="6">
    <location>
        <begin position="295"/>
        <end position="318"/>
    </location>
</feature>
<dbReference type="InterPro" id="IPR053219">
    <property type="entry name" value="GPCR_Dmsr-1"/>
</dbReference>
<feature type="transmembrane region" description="Helical" evidence="6">
    <location>
        <begin position="189"/>
        <end position="216"/>
    </location>
</feature>
<feature type="transmembrane region" description="Helical" evidence="6">
    <location>
        <begin position="149"/>
        <end position="169"/>
    </location>
</feature>
<dbReference type="PROSITE" id="PS50262">
    <property type="entry name" value="G_PROTEIN_RECEP_F1_2"/>
    <property type="match status" value="1"/>
</dbReference>
<gene>
    <name evidence="8" type="ORF">V9T40_013899</name>
</gene>
<keyword evidence="5 6" id="KW-0472">Membrane</keyword>
<dbReference type="GO" id="GO:0008528">
    <property type="term" value="F:G protein-coupled peptide receptor activity"/>
    <property type="evidence" value="ECO:0007669"/>
    <property type="project" value="InterPro"/>
</dbReference>
<dbReference type="Proteomes" id="UP001367676">
    <property type="component" value="Unassembled WGS sequence"/>
</dbReference>
<evidence type="ECO:0000256" key="5">
    <source>
        <dbReference type="ARBA" id="ARBA00023136"/>
    </source>
</evidence>